<dbReference type="EMBL" id="EQ973855">
    <property type="protein sequence ID" value="EEF42014.1"/>
    <property type="molecule type" value="Genomic_DNA"/>
</dbReference>
<evidence type="ECO:0000313" key="1">
    <source>
        <dbReference type="EMBL" id="EEF42014.1"/>
    </source>
</evidence>
<proteinExistence type="predicted"/>
<dbReference type="Proteomes" id="UP000008311">
    <property type="component" value="Unassembled WGS sequence"/>
</dbReference>
<reference evidence="2" key="1">
    <citation type="journal article" date="2010" name="Nat. Biotechnol.">
        <title>Draft genome sequence of the oilseed species Ricinus communis.</title>
        <authorList>
            <person name="Chan A.P."/>
            <person name="Crabtree J."/>
            <person name="Zhao Q."/>
            <person name="Lorenzi H."/>
            <person name="Orvis J."/>
            <person name="Puiu D."/>
            <person name="Melake-Berhan A."/>
            <person name="Jones K.M."/>
            <person name="Redman J."/>
            <person name="Chen G."/>
            <person name="Cahoon E.B."/>
            <person name="Gedil M."/>
            <person name="Stanke M."/>
            <person name="Haas B.J."/>
            <person name="Wortman J.R."/>
            <person name="Fraser-Liggett C.M."/>
            <person name="Ravel J."/>
            <person name="Rabinowicz P.D."/>
        </authorList>
    </citation>
    <scope>NUCLEOTIDE SEQUENCE [LARGE SCALE GENOMIC DNA]</scope>
    <source>
        <strain evidence="2">cv. Hale</strain>
    </source>
</reference>
<gene>
    <name evidence="1" type="ORF">RCOM_1195030</name>
</gene>
<dbReference type="InParanoid" id="B9S329"/>
<keyword evidence="2" id="KW-1185">Reference proteome</keyword>
<evidence type="ECO:0000313" key="2">
    <source>
        <dbReference type="Proteomes" id="UP000008311"/>
    </source>
</evidence>
<name>B9S329_RICCO</name>
<accession>B9S329</accession>
<protein>
    <submittedName>
        <fullName evidence="1">Uncharacterized protein</fullName>
    </submittedName>
</protein>
<sequence length="79" mass="9221">MYQEKDLQILARFTGRSRGIAARIQAISPQHSLKGMETSKWTKLPSAPMSNSVVYVLQPGYYFPECWSFEWFHTPTFLY</sequence>
<dbReference type="AlphaFoldDB" id="B9S329"/>
<organism evidence="1 2">
    <name type="scientific">Ricinus communis</name>
    <name type="common">Castor bean</name>
    <dbReference type="NCBI Taxonomy" id="3988"/>
    <lineage>
        <taxon>Eukaryota</taxon>
        <taxon>Viridiplantae</taxon>
        <taxon>Streptophyta</taxon>
        <taxon>Embryophyta</taxon>
        <taxon>Tracheophyta</taxon>
        <taxon>Spermatophyta</taxon>
        <taxon>Magnoliopsida</taxon>
        <taxon>eudicotyledons</taxon>
        <taxon>Gunneridae</taxon>
        <taxon>Pentapetalae</taxon>
        <taxon>rosids</taxon>
        <taxon>fabids</taxon>
        <taxon>Malpighiales</taxon>
        <taxon>Euphorbiaceae</taxon>
        <taxon>Acalyphoideae</taxon>
        <taxon>Acalypheae</taxon>
        <taxon>Ricinus</taxon>
    </lineage>
</organism>